<evidence type="ECO:0000313" key="3">
    <source>
        <dbReference type="Proteomes" id="UP000318554"/>
    </source>
</evidence>
<gene>
    <name evidence="2" type="ORF">Taqua_01783</name>
</gene>
<organism evidence="2 3">
    <name type="scientific">Tepidimonas aquatica</name>
    <dbReference type="NCBI Taxonomy" id="247482"/>
    <lineage>
        <taxon>Bacteria</taxon>
        <taxon>Pseudomonadati</taxon>
        <taxon>Pseudomonadota</taxon>
        <taxon>Betaproteobacteria</taxon>
        <taxon>Burkholderiales</taxon>
        <taxon>Tepidimonas</taxon>
    </lineage>
</organism>
<comment type="caution">
    <text evidence="2">The sequence shown here is derived from an EMBL/GenBank/DDBJ whole genome shotgun (WGS) entry which is preliminary data.</text>
</comment>
<dbReference type="Proteomes" id="UP000318554">
    <property type="component" value="Unassembled WGS sequence"/>
</dbReference>
<keyword evidence="3" id="KW-1185">Reference proteome</keyword>
<feature type="domain" description="Integrase catalytic" evidence="1">
    <location>
        <begin position="89"/>
        <end position="130"/>
    </location>
</feature>
<dbReference type="PANTHER" id="PTHR47515:SF1">
    <property type="entry name" value="BLR2054 PROTEIN"/>
    <property type="match status" value="1"/>
</dbReference>
<evidence type="ECO:0000259" key="1">
    <source>
        <dbReference type="Pfam" id="PF13683"/>
    </source>
</evidence>
<proteinExistence type="predicted"/>
<dbReference type="Pfam" id="PF13683">
    <property type="entry name" value="rve_3"/>
    <property type="match status" value="1"/>
</dbReference>
<dbReference type="AlphaFoldDB" id="A0A554WIJ7"/>
<reference evidence="2 3" key="1">
    <citation type="submission" date="2019-07" db="EMBL/GenBank/DDBJ databases">
        <title>Tepidimonas aquatica CLN-1 draft genome.</title>
        <authorList>
            <person name="Da Costa M.S."/>
            <person name="Froufe H.J.C."/>
            <person name="Egas C."/>
            <person name="Albuquerque L."/>
        </authorList>
    </citation>
    <scope>NUCLEOTIDE SEQUENCE [LARGE SCALE GENOMIC DNA]</scope>
    <source>
        <strain evidence="2 3">CLN-1</strain>
    </source>
</reference>
<dbReference type="EMBL" id="VJNA01000022">
    <property type="protein sequence ID" value="TSE23388.1"/>
    <property type="molecule type" value="Genomic_DNA"/>
</dbReference>
<accession>A0A554WIJ7</accession>
<name>A0A554WIJ7_9BURK</name>
<evidence type="ECO:0000313" key="2">
    <source>
        <dbReference type="EMBL" id="TSE23388.1"/>
    </source>
</evidence>
<dbReference type="GO" id="GO:0015074">
    <property type="term" value="P:DNA integration"/>
    <property type="evidence" value="ECO:0007669"/>
    <property type="project" value="InterPro"/>
</dbReference>
<dbReference type="PANTHER" id="PTHR47515">
    <property type="entry name" value="LOW CALCIUM RESPONSE LOCUS PROTEIN T"/>
    <property type="match status" value="1"/>
</dbReference>
<dbReference type="InterPro" id="IPR001584">
    <property type="entry name" value="Integrase_cat-core"/>
</dbReference>
<protein>
    <submittedName>
        <fullName evidence="2">Integrase core domain protein</fullName>
    </submittedName>
</protein>
<sequence length="138" mass="16053">MGFWRQAKAHLDVHALESIVGGKRQPHRRGAIRQMIKPYRLSQRHACLPVGLSRDSCCYPPQPSELNAMLVGQIRQTAWIRRRFGYRRILIEPGKPMQNGYKECFNGRFRDECLDEQWVESLSQARACIAREGVRIFV</sequence>